<accession>A0A2P6PWX7</accession>
<evidence type="ECO:0000313" key="2">
    <source>
        <dbReference type="Proteomes" id="UP000238479"/>
    </source>
</evidence>
<comment type="caution">
    <text evidence="1">The sequence shown here is derived from an EMBL/GenBank/DDBJ whole genome shotgun (WGS) entry which is preliminary data.</text>
</comment>
<dbReference type="InterPro" id="IPR011009">
    <property type="entry name" value="Kinase-like_dom_sf"/>
</dbReference>
<dbReference type="AlphaFoldDB" id="A0A2P6PWX7"/>
<dbReference type="EMBL" id="PDCK01000044">
    <property type="protein sequence ID" value="PRQ26438.1"/>
    <property type="molecule type" value="Genomic_DNA"/>
</dbReference>
<organism evidence="1 2">
    <name type="scientific">Rosa chinensis</name>
    <name type="common">China rose</name>
    <dbReference type="NCBI Taxonomy" id="74649"/>
    <lineage>
        <taxon>Eukaryota</taxon>
        <taxon>Viridiplantae</taxon>
        <taxon>Streptophyta</taxon>
        <taxon>Embryophyta</taxon>
        <taxon>Tracheophyta</taxon>
        <taxon>Spermatophyta</taxon>
        <taxon>Magnoliopsida</taxon>
        <taxon>eudicotyledons</taxon>
        <taxon>Gunneridae</taxon>
        <taxon>Pentapetalae</taxon>
        <taxon>rosids</taxon>
        <taxon>fabids</taxon>
        <taxon>Rosales</taxon>
        <taxon>Rosaceae</taxon>
        <taxon>Rosoideae</taxon>
        <taxon>Rosoideae incertae sedis</taxon>
        <taxon>Rosa</taxon>
    </lineage>
</organism>
<dbReference type="EC" id="2.7.11.25" evidence="1"/>
<dbReference type="GO" id="GO:0004709">
    <property type="term" value="F:MAP kinase kinase kinase activity"/>
    <property type="evidence" value="ECO:0007669"/>
    <property type="project" value="UniProtKB-EC"/>
</dbReference>
<name>A0A2P6PWX7_ROSCH</name>
<gene>
    <name evidence="1" type="ORF">RchiOBHm_Chr6g0294571</name>
</gene>
<dbReference type="PANTHER" id="PTHR48011:SF4">
    <property type="entry name" value="MITOGEN-ACTIVATED PROTEIN KINASE KINASE KINASE 19"/>
    <property type="match status" value="1"/>
</dbReference>
<dbReference type="Gene3D" id="1.10.510.10">
    <property type="entry name" value="Transferase(Phosphotransferase) domain 1"/>
    <property type="match status" value="1"/>
</dbReference>
<dbReference type="SUPFAM" id="SSF56112">
    <property type="entry name" value="Protein kinase-like (PK-like)"/>
    <property type="match status" value="1"/>
</dbReference>
<keyword evidence="2" id="KW-1185">Reference proteome</keyword>
<evidence type="ECO:0000313" key="1">
    <source>
        <dbReference type="EMBL" id="PRQ26438.1"/>
    </source>
</evidence>
<keyword evidence="1" id="KW-0418">Kinase</keyword>
<dbReference type="STRING" id="74649.A0A2P6PWX7"/>
<dbReference type="InterPro" id="IPR052751">
    <property type="entry name" value="Plant_MAPKKK"/>
</dbReference>
<protein>
    <submittedName>
        <fullName evidence="1">Putative mitogen-activated protein kinase kinase kinase</fullName>
        <ecNumber evidence="1">2.7.11.25</ecNumber>
    </submittedName>
</protein>
<sequence length="78" mass="8816">MGELPHVPHFLCKEARDFIHQCLQVSPNNRHTAAQLLCHPFVTSGPIKLPHVFDGLCMMKGKELYARGYFDGTISHLD</sequence>
<keyword evidence="1" id="KW-0808">Transferase</keyword>
<dbReference type="Gramene" id="PRQ26438">
    <property type="protein sequence ID" value="PRQ26438"/>
    <property type="gene ID" value="RchiOBHm_Chr6g0294571"/>
</dbReference>
<proteinExistence type="predicted"/>
<dbReference type="Proteomes" id="UP000238479">
    <property type="component" value="Chromosome 6"/>
</dbReference>
<reference evidence="1 2" key="1">
    <citation type="journal article" date="2018" name="Nat. Genet.">
        <title>The Rosa genome provides new insights in the design of modern roses.</title>
        <authorList>
            <person name="Bendahmane M."/>
        </authorList>
    </citation>
    <scope>NUCLEOTIDE SEQUENCE [LARGE SCALE GENOMIC DNA]</scope>
    <source>
        <strain evidence="2">cv. Old Blush</strain>
    </source>
</reference>
<dbReference type="PANTHER" id="PTHR48011">
    <property type="entry name" value="CCR4-NOT TRANSCRIPTIONAL COMPLEX SUBUNIT CAF120-RELATED"/>
    <property type="match status" value="1"/>
</dbReference>